<dbReference type="InterPro" id="IPR036736">
    <property type="entry name" value="ACP-like_sf"/>
</dbReference>
<dbReference type="Pfam" id="PF21089">
    <property type="entry name" value="PKS_DH_N"/>
    <property type="match status" value="1"/>
</dbReference>
<evidence type="ECO:0000313" key="10">
    <source>
        <dbReference type="Proteomes" id="UP000269998"/>
    </source>
</evidence>
<protein>
    <submittedName>
        <fullName evidence="9">Beta-ketoacyl-acyl-carrier-protein synthase I</fullName>
        <ecNumber evidence="9">2.3.1.41</ecNumber>
    </submittedName>
</protein>
<dbReference type="Pfam" id="PF02801">
    <property type="entry name" value="Ketoacyl-synt_C"/>
    <property type="match status" value="1"/>
</dbReference>
<dbReference type="InterPro" id="IPR014031">
    <property type="entry name" value="Ketoacyl_synth_C"/>
</dbReference>
<dbReference type="GO" id="GO:0031177">
    <property type="term" value="F:phosphopantetheine binding"/>
    <property type="evidence" value="ECO:0007669"/>
    <property type="project" value="InterPro"/>
</dbReference>
<dbReference type="InterPro" id="IPR042104">
    <property type="entry name" value="PKS_dehydratase_sf"/>
</dbReference>
<evidence type="ECO:0000256" key="3">
    <source>
        <dbReference type="ARBA" id="ARBA00022679"/>
    </source>
</evidence>
<dbReference type="Pfam" id="PF00109">
    <property type="entry name" value="ketoacyl-synt"/>
    <property type="match status" value="1"/>
</dbReference>
<dbReference type="SMART" id="SM00827">
    <property type="entry name" value="PKS_AT"/>
    <property type="match status" value="1"/>
</dbReference>
<dbReference type="SMART" id="SM00825">
    <property type="entry name" value="PKS_KS"/>
    <property type="match status" value="1"/>
</dbReference>
<sequence>MSDKAAIRSLVLEVLAEHTNMMPTDIDEFEPFSSYGLGSVAAAAVAGELANRLGMKIDPLALFEYPCVATLVDGLTASSSGPGRRKTTAVSSRSTHEAIAITGMACRMPGAPSTDMFWQRLLDGADAISAVPQDRWPADESTGLSGGFVDGVDLFDNHFFRVSAAEAARMDPQQRLLLEVSWHALEDAGVVPDRLKANPVGVFVGASFSDYGMTQLAASVNGHALTNTGCALALLANRLSYFYDLRGPSMTVDTACSSALVATHLAARAIRAGDCEQALVGAVNLLLTPQISRGLVAAGMLAPDGRCKPFDARANGYVRAEGCGVLVLKPLDKARRDKDRIYAVIRGSAVGQDGLTNGLTAPNPLAQRAVLSAAYADAGVSPKDVGYIECHGIGTPLGDRIEATALGSVIGTGSGRDAEQPCLIGSVKSNIGHLESAAGIAGLIKAALVLHTGVVPSNINYTEPNPTIPFEKLGLRVAAENVQLPSDGVALAGVSAFGFGGTDAHVVLESVKAITGQEPTTATAPTRYAVLPVSACTQAALAATRAEWADALDGAGEGGMVELVRVAALRRTHHPLRLAVAGSSSQELATALRNGGARIQTLNGAPKPLFVFAGHEAQSVDLLRGLAAEESLVASVLARCDEALAECADWSLRELAATTDPRLFADTAFVQPALCATQIALNALWRSMGVQPGAVLGHGVGEIAAAEAAGILDIPTAMRLSYERGRLTAPLHGHGRMLAIGLPEADTAALAERHGVDVAAINSPDTTVLSGAADRLEEIAKTVSTRGTFVRWLNGHYPFHSSLVQPAAEQLVAVLSGLESREGAVPFVSGTGGAVQDGRSLDATYWGHNLRHTVRFAAALHIAVELGADTVLEVGARPVLHAAIRRTVQSLDHQGPVVLPAKRVRHDDELRSTYETVADLYSRGCNIRWRHKSTPVVEPGRFRVSPPRARVVQAPRYPFDPARHWLRPPPVTVGTGRSAGPLVGAEIDLSNSDGRRVWEVWLSLDSLPHLGGYRVAGAAVLPASAVIEGVVVLATVIGIPDADVVDVVIYEPLLLGVEPIAVQWTVVPGDLGEFAVTMHARRDCSWRLQASASLRPPVDAALAPVSDRAAGARSRCDEQLSPRQVYQMLARHGSDYAPELRGVRQVWRRADEAVARISVDNGDFTRLLDSAFHVVAAAAGMPPTNHGPRPFLPVSAEFVRHAPSARLLGEVDVTVALRNGDADEIVCDLTLFDTNGVPILLVGGLSLQAHGAQPSLPQCDATTAVTAVGAGLRSRPDIGEYVAPRNELEQRIATIWATALGVDRLSVFDGFFELGGDSVFANQILIEINRMLGVRIEPERAFRALTVAGLAELAEQEMLSLLANMTDDEAAALAGWEE</sequence>
<dbReference type="CDD" id="cd00833">
    <property type="entry name" value="PKS"/>
    <property type="match status" value="1"/>
</dbReference>
<dbReference type="InterPro" id="IPR014043">
    <property type="entry name" value="Acyl_transferase_dom"/>
</dbReference>
<dbReference type="Gene3D" id="1.10.1200.10">
    <property type="entry name" value="ACP-like"/>
    <property type="match status" value="2"/>
</dbReference>
<dbReference type="PROSITE" id="PS52004">
    <property type="entry name" value="KS3_2"/>
    <property type="match status" value="1"/>
</dbReference>
<dbReference type="InterPro" id="IPR049551">
    <property type="entry name" value="PKS_DH_C"/>
</dbReference>
<feature type="domain" description="PKS/mFAS DH" evidence="8">
    <location>
        <begin position="980"/>
        <end position="1256"/>
    </location>
</feature>
<organism evidence="9 10">
    <name type="scientific">Mycobacterium basiliense</name>
    <dbReference type="NCBI Taxonomy" id="2094119"/>
    <lineage>
        <taxon>Bacteria</taxon>
        <taxon>Bacillati</taxon>
        <taxon>Actinomycetota</taxon>
        <taxon>Actinomycetes</taxon>
        <taxon>Mycobacteriales</taxon>
        <taxon>Mycobacteriaceae</taxon>
        <taxon>Mycobacterium</taxon>
    </lineage>
</organism>
<comment type="caution">
    <text evidence="5">Lacks conserved residue(s) required for the propagation of feature annotation.</text>
</comment>
<dbReference type="GO" id="GO:0004315">
    <property type="term" value="F:3-oxoacyl-[acyl-carrier-protein] synthase activity"/>
    <property type="evidence" value="ECO:0007669"/>
    <property type="project" value="UniProtKB-EC"/>
</dbReference>
<dbReference type="GO" id="GO:0004312">
    <property type="term" value="F:fatty acid synthase activity"/>
    <property type="evidence" value="ECO:0007669"/>
    <property type="project" value="TreeGrafter"/>
</dbReference>
<dbReference type="EC" id="2.3.1.41" evidence="9"/>
<dbReference type="InterPro" id="IPR020841">
    <property type="entry name" value="PKS_Beta-ketoAc_synthase_dom"/>
</dbReference>
<reference evidence="10" key="1">
    <citation type="submission" date="2018-02" db="EMBL/GenBank/DDBJ databases">
        <authorList>
            <person name="Seth-Smith MB H."/>
            <person name="Seth-Smith H."/>
        </authorList>
    </citation>
    <scope>NUCLEOTIDE SEQUENCE [LARGE SCALE GENOMIC DNA]</scope>
</reference>
<dbReference type="InterPro" id="IPR016036">
    <property type="entry name" value="Malonyl_transacylase_ACP-bd"/>
</dbReference>
<evidence type="ECO:0000256" key="5">
    <source>
        <dbReference type="PROSITE-ProRule" id="PRU01363"/>
    </source>
</evidence>
<keyword evidence="9" id="KW-0012">Acyltransferase</keyword>
<dbReference type="InterPro" id="IPR049900">
    <property type="entry name" value="PKS_mFAS_DH"/>
</dbReference>
<feature type="domain" description="Ketosynthase family 3 (KS3)" evidence="7">
    <location>
        <begin position="96"/>
        <end position="510"/>
    </location>
</feature>
<dbReference type="Proteomes" id="UP000269998">
    <property type="component" value="Chromosome"/>
</dbReference>
<gene>
    <name evidence="9" type="primary">ppsA_2</name>
    <name evidence="9" type="ORF">MB901379_02136</name>
</gene>
<evidence type="ECO:0000259" key="7">
    <source>
        <dbReference type="PROSITE" id="PS52004"/>
    </source>
</evidence>
<dbReference type="SUPFAM" id="SSF52151">
    <property type="entry name" value="FabD/lysophospholipase-like"/>
    <property type="match status" value="1"/>
</dbReference>
<dbReference type="Gene3D" id="3.40.366.10">
    <property type="entry name" value="Malonyl-Coenzyme A Acyl Carrier Protein, domain 2"/>
    <property type="match status" value="1"/>
</dbReference>
<dbReference type="InterPro" id="IPR009081">
    <property type="entry name" value="PP-bd_ACP"/>
</dbReference>
<dbReference type="InterPro" id="IPR032821">
    <property type="entry name" value="PKS_assoc"/>
</dbReference>
<dbReference type="InterPro" id="IPR016035">
    <property type="entry name" value="Acyl_Trfase/lysoPLipase"/>
</dbReference>
<keyword evidence="3 9" id="KW-0808">Transferase</keyword>
<dbReference type="Pfam" id="PF00550">
    <property type="entry name" value="PP-binding"/>
    <property type="match status" value="2"/>
</dbReference>
<dbReference type="SUPFAM" id="SSF47336">
    <property type="entry name" value="ACP-like"/>
    <property type="match status" value="2"/>
</dbReference>
<dbReference type="SMART" id="SM00823">
    <property type="entry name" value="PKS_PP"/>
    <property type="match status" value="2"/>
</dbReference>
<dbReference type="SUPFAM" id="SSF53901">
    <property type="entry name" value="Thiolase-like"/>
    <property type="match status" value="1"/>
</dbReference>
<feature type="region of interest" description="N-terminal hotdog fold" evidence="5">
    <location>
        <begin position="980"/>
        <end position="1101"/>
    </location>
</feature>
<dbReference type="PROSITE" id="PS52019">
    <property type="entry name" value="PKS_MFAS_DH"/>
    <property type="match status" value="1"/>
</dbReference>
<keyword evidence="4" id="KW-0511">Multifunctional enzyme</keyword>
<dbReference type="Pfam" id="PF14765">
    <property type="entry name" value="PS-DH"/>
    <property type="match status" value="1"/>
</dbReference>
<dbReference type="InterPro" id="IPR001227">
    <property type="entry name" value="Ac_transferase_dom_sf"/>
</dbReference>
<dbReference type="Gene3D" id="3.30.70.3290">
    <property type="match status" value="1"/>
</dbReference>
<keyword evidence="2" id="KW-0597">Phosphoprotein</keyword>
<dbReference type="Gene3D" id="3.10.129.110">
    <property type="entry name" value="Polyketide synthase dehydratase"/>
    <property type="match status" value="1"/>
</dbReference>
<dbReference type="Pfam" id="PF16197">
    <property type="entry name" value="KAsynt_C_assoc"/>
    <property type="match status" value="1"/>
</dbReference>
<dbReference type="SMART" id="SM00826">
    <property type="entry name" value="PKS_DH"/>
    <property type="match status" value="1"/>
</dbReference>
<feature type="domain" description="Carrier" evidence="6">
    <location>
        <begin position="1283"/>
        <end position="1358"/>
    </location>
</feature>
<proteinExistence type="predicted"/>
<evidence type="ECO:0000256" key="2">
    <source>
        <dbReference type="ARBA" id="ARBA00022553"/>
    </source>
</evidence>
<dbReference type="Pfam" id="PF00698">
    <property type="entry name" value="Acyl_transf_1"/>
    <property type="match status" value="1"/>
</dbReference>
<dbReference type="InterPro" id="IPR014030">
    <property type="entry name" value="Ketoacyl_synth_N"/>
</dbReference>
<dbReference type="Gene3D" id="3.40.47.10">
    <property type="match status" value="1"/>
</dbReference>
<feature type="domain" description="Carrier" evidence="6">
    <location>
        <begin position="1"/>
        <end position="79"/>
    </location>
</feature>
<dbReference type="InterPro" id="IPR049552">
    <property type="entry name" value="PKS_DH_N"/>
</dbReference>
<name>A0A3S4BE02_9MYCO</name>
<dbReference type="KEGG" id="mbai:MB901379_02136"/>
<dbReference type="EMBL" id="LR130759">
    <property type="protein sequence ID" value="VDM88574.1"/>
    <property type="molecule type" value="Genomic_DNA"/>
</dbReference>
<dbReference type="InterPro" id="IPR050091">
    <property type="entry name" value="PKS_NRPS_Biosynth_Enz"/>
</dbReference>
<accession>A0A3S4BE02</accession>
<dbReference type="PROSITE" id="PS50075">
    <property type="entry name" value="CARRIER"/>
    <property type="match status" value="2"/>
</dbReference>
<dbReference type="GO" id="GO:0006633">
    <property type="term" value="P:fatty acid biosynthetic process"/>
    <property type="evidence" value="ECO:0007669"/>
    <property type="project" value="TreeGrafter"/>
</dbReference>
<dbReference type="SUPFAM" id="SSF55048">
    <property type="entry name" value="Probable ACP-binding domain of malonyl-CoA ACP transacylase"/>
    <property type="match status" value="1"/>
</dbReference>
<dbReference type="PANTHER" id="PTHR43775">
    <property type="entry name" value="FATTY ACID SYNTHASE"/>
    <property type="match status" value="1"/>
</dbReference>
<dbReference type="RefSeq" id="WP_158016612.1">
    <property type="nucleotide sequence ID" value="NZ_CBCSKE010000001.1"/>
</dbReference>
<evidence type="ECO:0000259" key="6">
    <source>
        <dbReference type="PROSITE" id="PS50075"/>
    </source>
</evidence>
<keyword evidence="10" id="KW-1185">Reference proteome</keyword>
<dbReference type="InterPro" id="IPR016039">
    <property type="entry name" value="Thiolase-like"/>
</dbReference>
<dbReference type="OrthoDB" id="9778690at2"/>
<dbReference type="InterPro" id="IPR020807">
    <property type="entry name" value="PKS_DH"/>
</dbReference>
<dbReference type="InterPro" id="IPR020806">
    <property type="entry name" value="PKS_PP-bd"/>
</dbReference>
<keyword evidence="1" id="KW-0596">Phosphopantetheine</keyword>
<evidence type="ECO:0000259" key="8">
    <source>
        <dbReference type="PROSITE" id="PS52019"/>
    </source>
</evidence>
<feature type="region of interest" description="C-terminal hotdog fold" evidence="5">
    <location>
        <begin position="1117"/>
        <end position="1256"/>
    </location>
</feature>
<evidence type="ECO:0000256" key="4">
    <source>
        <dbReference type="ARBA" id="ARBA00023268"/>
    </source>
</evidence>
<dbReference type="PANTHER" id="PTHR43775:SF37">
    <property type="entry name" value="SI:DKEY-61P9.11"/>
    <property type="match status" value="1"/>
</dbReference>
<evidence type="ECO:0000313" key="9">
    <source>
        <dbReference type="EMBL" id="VDM88574.1"/>
    </source>
</evidence>
<evidence type="ECO:0000256" key="1">
    <source>
        <dbReference type="ARBA" id="ARBA00022450"/>
    </source>
</evidence>